<reference evidence="5" key="1">
    <citation type="submission" date="2021-08" db="EMBL/GenBank/DDBJ databases">
        <authorList>
            <person name="Stevens D.C."/>
        </authorList>
    </citation>
    <scope>NUCLEOTIDE SEQUENCE</scope>
    <source>
        <strain evidence="5">DSM 53165</strain>
    </source>
</reference>
<sequence length="251" mass="26255">MTGAPAPITPIVLRSVSQRFGRKVVLRGVDLELRAGSITGLVGANGAGKTTLFLILAGLLQPDGGERRFGGREVGDVDLELRARLAFVAHAPQLYPGLSARANLELFAELRRAAGLSSRPADDVLRGLGLPVDALDRPVSTFSRGMAQRVALARAVAGDPELLLLDEPFTALDARGRSQLAGALLAERDRGAAILLSSHDQGTLLRVCDRLVLLEAGAIVREVERGGDDPAAFAVRAAAVLDAVGPDDHAA</sequence>
<dbReference type="Pfam" id="PF00005">
    <property type="entry name" value="ABC_tran"/>
    <property type="match status" value="1"/>
</dbReference>
<evidence type="ECO:0000256" key="1">
    <source>
        <dbReference type="ARBA" id="ARBA00022448"/>
    </source>
</evidence>
<dbReference type="InterPro" id="IPR003593">
    <property type="entry name" value="AAA+_ATPase"/>
</dbReference>
<dbReference type="RefSeq" id="WP_224192586.1">
    <property type="nucleotide sequence ID" value="NZ_JAIRAU010000020.1"/>
</dbReference>
<evidence type="ECO:0000256" key="3">
    <source>
        <dbReference type="ARBA" id="ARBA00022840"/>
    </source>
</evidence>
<dbReference type="PROSITE" id="PS50893">
    <property type="entry name" value="ABC_TRANSPORTER_2"/>
    <property type="match status" value="1"/>
</dbReference>
<dbReference type="SMART" id="SM00382">
    <property type="entry name" value="AAA"/>
    <property type="match status" value="1"/>
</dbReference>
<accession>A0ABS7TRL6</accession>
<protein>
    <submittedName>
        <fullName evidence="5">ABC transporter ATP-binding protein</fullName>
    </submittedName>
</protein>
<feature type="domain" description="ABC transporter" evidence="4">
    <location>
        <begin position="11"/>
        <end position="241"/>
    </location>
</feature>
<dbReference type="SUPFAM" id="SSF52540">
    <property type="entry name" value="P-loop containing nucleoside triphosphate hydrolases"/>
    <property type="match status" value="1"/>
</dbReference>
<dbReference type="GO" id="GO:0005524">
    <property type="term" value="F:ATP binding"/>
    <property type="evidence" value="ECO:0007669"/>
    <property type="project" value="UniProtKB-KW"/>
</dbReference>
<dbReference type="PANTHER" id="PTHR42939">
    <property type="entry name" value="ABC TRANSPORTER ATP-BINDING PROTEIN ALBC-RELATED"/>
    <property type="match status" value="1"/>
</dbReference>
<dbReference type="CDD" id="cd03230">
    <property type="entry name" value="ABC_DR_subfamily_A"/>
    <property type="match status" value="1"/>
</dbReference>
<name>A0ABS7TRL6_9BACT</name>
<keyword evidence="2" id="KW-0547">Nucleotide-binding</keyword>
<dbReference type="InterPro" id="IPR051782">
    <property type="entry name" value="ABC_Transporter_VariousFunc"/>
</dbReference>
<dbReference type="InterPro" id="IPR027417">
    <property type="entry name" value="P-loop_NTPase"/>
</dbReference>
<dbReference type="Proteomes" id="UP001139031">
    <property type="component" value="Unassembled WGS sequence"/>
</dbReference>
<dbReference type="Gene3D" id="3.40.50.300">
    <property type="entry name" value="P-loop containing nucleotide triphosphate hydrolases"/>
    <property type="match status" value="1"/>
</dbReference>
<dbReference type="PANTHER" id="PTHR42939:SF1">
    <property type="entry name" value="ABC TRANSPORTER ATP-BINDING PROTEIN ALBC-RELATED"/>
    <property type="match status" value="1"/>
</dbReference>
<gene>
    <name evidence="5" type="ORF">K7C98_16265</name>
</gene>
<keyword evidence="3 5" id="KW-0067">ATP-binding</keyword>
<evidence type="ECO:0000256" key="2">
    <source>
        <dbReference type="ARBA" id="ARBA00022741"/>
    </source>
</evidence>
<organism evidence="5 6">
    <name type="scientific">Nannocystis pusilla</name>
    <dbReference type="NCBI Taxonomy" id="889268"/>
    <lineage>
        <taxon>Bacteria</taxon>
        <taxon>Pseudomonadati</taxon>
        <taxon>Myxococcota</taxon>
        <taxon>Polyangia</taxon>
        <taxon>Nannocystales</taxon>
        <taxon>Nannocystaceae</taxon>
        <taxon>Nannocystis</taxon>
    </lineage>
</organism>
<evidence type="ECO:0000313" key="6">
    <source>
        <dbReference type="Proteomes" id="UP001139031"/>
    </source>
</evidence>
<evidence type="ECO:0000313" key="5">
    <source>
        <dbReference type="EMBL" id="MBZ5710816.1"/>
    </source>
</evidence>
<keyword evidence="1" id="KW-0813">Transport</keyword>
<dbReference type="EMBL" id="JAIRAU010000020">
    <property type="protein sequence ID" value="MBZ5710816.1"/>
    <property type="molecule type" value="Genomic_DNA"/>
</dbReference>
<comment type="caution">
    <text evidence="5">The sequence shown here is derived from an EMBL/GenBank/DDBJ whole genome shotgun (WGS) entry which is preliminary data.</text>
</comment>
<proteinExistence type="predicted"/>
<dbReference type="InterPro" id="IPR003439">
    <property type="entry name" value="ABC_transporter-like_ATP-bd"/>
</dbReference>
<evidence type="ECO:0000259" key="4">
    <source>
        <dbReference type="PROSITE" id="PS50893"/>
    </source>
</evidence>
<keyword evidence="6" id="KW-1185">Reference proteome</keyword>